<accession>A0AA49Q772</accession>
<evidence type="ECO:0000313" key="11">
    <source>
        <dbReference type="Proteomes" id="UP001229955"/>
    </source>
</evidence>
<dbReference type="InterPro" id="IPR003256">
    <property type="entry name" value="Ribosomal_uL24"/>
</dbReference>
<evidence type="ECO:0000256" key="4">
    <source>
        <dbReference type="ARBA" id="ARBA00035206"/>
    </source>
</evidence>
<dbReference type="InterPro" id="IPR041988">
    <property type="entry name" value="Ribosomal_uL24_KOW"/>
</dbReference>
<keyword evidence="5" id="KW-0694">RNA-binding</keyword>
<keyword evidence="3 5" id="KW-0687">Ribonucleoprotein</keyword>
<organism evidence="9">
    <name type="scientific">Pseudogemmatithrix spongiicola</name>
    <dbReference type="NCBI Taxonomy" id="3062599"/>
    <lineage>
        <taxon>Bacteria</taxon>
        <taxon>Pseudomonadati</taxon>
        <taxon>Gemmatimonadota</taxon>
        <taxon>Gemmatimonadia</taxon>
        <taxon>Gemmatimonadales</taxon>
        <taxon>Gemmatimonadaceae</taxon>
        <taxon>Pseudogemmatithrix</taxon>
    </lineage>
</organism>
<dbReference type="Proteomes" id="UP001229955">
    <property type="component" value="Chromosome"/>
</dbReference>
<dbReference type="NCBIfam" id="TIGR01079">
    <property type="entry name" value="rplX_bact"/>
    <property type="match status" value="1"/>
</dbReference>
<evidence type="ECO:0000256" key="6">
    <source>
        <dbReference type="RuleBase" id="RU003477"/>
    </source>
</evidence>
<dbReference type="EMBL" id="CP130612">
    <property type="protein sequence ID" value="WKW11474.1"/>
    <property type="molecule type" value="Genomic_DNA"/>
</dbReference>
<dbReference type="InterPro" id="IPR057264">
    <property type="entry name" value="Ribosomal_uL24_C"/>
</dbReference>
<dbReference type="GO" id="GO:0003735">
    <property type="term" value="F:structural constituent of ribosome"/>
    <property type="evidence" value="ECO:0007669"/>
    <property type="project" value="InterPro"/>
</dbReference>
<evidence type="ECO:0000256" key="3">
    <source>
        <dbReference type="ARBA" id="ARBA00023274"/>
    </source>
</evidence>
<dbReference type="InterPro" id="IPR008991">
    <property type="entry name" value="Translation_prot_SH3-like_sf"/>
</dbReference>
<protein>
    <recommendedName>
        <fullName evidence="4 5">Large ribosomal subunit protein uL24</fullName>
    </recommendedName>
</protein>
<dbReference type="CDD" id="cd06089">
    <property type="entry name" value="KOW_RPL26"/>
    <property type="match status" value="1"/>
</dbReference>
<proteinExistence type="inferred from homology"/>
<evidence type="ECO:0000256" key="7">
    <source>
        <dbReference type="SAM" id="MobiDB-lite"/>
    </source>
</evidence>
<dbReference type="GO" id="GO:0005840">
    <property type="term" value="C:ribosome"/>
    <property type="evidence" value="ECO:0007669"/>
    <property type="project" value="UniProtKB-KW"/>
</dbReference>
<feature type="region of interest" description="Disordered" evidence="7">
    <location>
        <begin position="110"/>
        <end position="132"/>
    </location>
</feature>
<dbReference type="AlphaFoldDB" id="A0AA49Q487"/>
<dbReference type="SUPFAM" id="SSF50104">
    <property type="entry name" value="Translation proteins SH3-like domain"/>
    <property type="match status" value="1"/>
</dbReference>
<comment type="similarity">
    <text evidence="1 5 6">Belongs to the universal ribosomal protein uL24 family.</text>
</comment>
<comment type="function">
    <text evidence="5">One of the proteins that surrounds the polypeptide exit tunnel on the outside of the subunit.</text>
</comment>
<dbReference type="InterPro" id="IPR005825">
    <property type="entry name" value="Ribosomal_uL24_CS"/>
</dbReference>
<evidence type="ECO:0000259" key="8">
    <source>
        <dbReference type="SMART" id="SM00739"/>
    </source>
</evidence>
<dbReference type="PANTHER" id="PTHR12903">
    <property type="entry name" value="MITOCHONDRIAL RIBOSOMAL PROTEIN L24"/>
    <property type="match status" value="1"/>
</dbReference>
<dbReference type="Gene3D" id="2.30.30.30">
    <property type="match status" value="1"/>
</dbReference>
<dbReference type="InterPro" id="IPR014722">
    <property type="entry name" value="Rib_uL2_dom2"/>
</dbReference>
<dbReference type="PROSITE" id="PS01108">
    <property type="entry name" value="RIBOSOMAL_L24"/>
    <property type="match status" value="1"/>
</dbReference>
<dbReference type="Pfam" id="PF00467">
    <property type="entry name" value="KOW"/>
    <property type="match status" value="1"/>
</dbReference>
<evidence type="ECO:0000256" key="2">
    <source>
        <dbReference type="ARBA" id="ARBA00022980"/>
    </source>
</evidence>
<dbReference type="HAMAP" id="MF_01326_B">
    <property type="entry name" value="Ribosomal_uL24_B"/>
    <property type="match status" value="1"/>
</dbReference>
<dbReference type="Pfam" id="PF17136">
    <property type="entry name" value="ribosomal_L24"/>
    <property type="match status" value="1"/>
</dbReference>
<keyword evidence="11" id="KW-1185">Reference proteome</keyword>
<feature type="compositionally biased region" description="Basic and acidic residues" evidence="7">
    <location>
        <begin position="110"/>
        <end position="121"/>
    </location>
</feature>
<dbReference type="KEGG" id="pspc:Strain318_000725"/>
<evidence type="ECO:0000313" key="10">
    <source>
        <dbReference type="EMBL" id="WKW14384.1"/>
    </source>
</evidence>
<evidence type="ECO:0000256" key="5">
    <source>
        <dbReference type="HAMAP-Rule" id="MF_01326"/>
    </source>
</evidence>
<evidence type="ECO:0000256" key="1">
    <source>
        <dbReference type="ARBA" id="ARBA00010618"/>
    </source>
</evidence>
<dbReference type="InterPro" id="IPR005824">
    <property type="entry name" value="KOW"/>
</dbReference>
<dbReference type="EMBL" id="CP130613">
    <property type="protein sequence ID" value="WKW14384.1"/>
    <property type="molecule type" value="Genomic_DNA"/>
</dbReference>
<dbReference type="GO" id="GO:0019843">
    <property type="term" value="F:rRNA binding"/>
    <property type="evidence" value="ECO:0007669"/>
    <property type="project" value="UniProtKB-UniRule"/>
</dbReference>
<dbReference type="RefSeq" id="WP_367887171.1">
    <property type="nucleotide sequence ID" value="NZ_CP130612.1"/>
</dbReference>
<keyword evidence="2 5" id="KW-0689">Ribosomal protein</keyword>
<accession>A0AA49Q487</accession>
<reference evidence="9" key="1">
    <citation type="submission" date="2023-07" db="EMBL/GenBank/DDBJ databases">
        <authorList>
            <person name="Haufschild T."/>
            <person name="Kallscheuer N."/>
            <person name="Hammer J."/>
            <person name="Kohn T."/>
            <person name="Kabuu M."/>
            <person name="Jogler M."/>
            <person name="Wohfarth N."/>
            <person name="Heuer A."/>
            <person name="Rohde M."/>
            <person name="van Teeseling M.C.F."/>
            <person name="Jogler C."/>
        </authorList>
    </citation>
    <scope>NUCLEOTIDE SEQUENCE</scope>
    <source>
        <strain evidence="9">Strain 138</strain>
        <strain evidence="10">Strain 318</strain>
    </source>
</reference>
<dbReference type="SMART" id="SM00739">
    <property type="entry name" value="KOW"/>
    <property type="match status" value="1"/>
</dbReference>
<sequence length="132" mass="14648">MRILKQRKTAGQKSVLRHARNAERVTTSITKGDTVRVLRGDDKGKEGKVIRVHLKKGRVTIEGINIVKRHRRARTAEEQSGIIEMPAPVALSNVMLLDPKSGEPTRIRARIDADGTKERISAKSGQAIPRGR</sequence>
<feature type="domain" description="KOW" evidence="8">
    <location>
        <begin position="28"/>
        <end position="55"/>
    </location>
</feature>
<evidence type="ECO:0000313" key="9">
    <source>
        <dbReference type="EMBL" id="WKW11474.1"/>
    </source>
</evidence>
<keyword evidence="5" id="KW-0699">rRNA-binding</keyword>
<dbReference type="GO" id="GO:0006412">
    <property type="term" value="P:translation"/>
    <property type="evidence" value="ECO:0007669"/>
    <property type="project" value="UniProtKB-UniRule"/>
</dbReference>
<comment type="subunit">
    <text evidence="5">Part of the 50S ribosomal subunit.</text>
</comment>
<comment type="function">
    <text evidence="5">One of two assembly initiator proteins, it binds directly to the 5'-end of the 23S rRNA, where it nucleates assembly of the 50S subunit.</text>
</comment>
<dbReference type="GO" id="GO:1990904">
    <property type="term" value="C:ribonucleoprotein complex"/>
    <property type="evidence" value="ECO:0007669"/>
    <property type="project" value="UniProtKB-KW"/>
</dbReference>
<gene>
    <name evidence="5 9" type="primary">rplX</name>
    <name evidence="9" type="ORF">Strain138_000725</name>
    <name evidence="10" type="ORF">Strain318_000725</name>
</gene>
<name>A0AA49Q487_9BACT</name>